<dbReference type="PROSITE" id="PS50942">
    <property type="entry name" value="ENTH"/>
    <property type="match status" value="1"/>
</dbReference>
<feature type="compositionally biased region" description="Polar residues" evidence="3">
    <location>
        <begin position="405"/>
        <end position="425"/>
    </location>
</feature>
<keyword evidence="2" id="KW-0968">Cytoplasmic vesicle</keyword>
<dbReference type="OMA" id="PPYPEVH"/>
<name>A0A1Y1IEN4_KLENI</name>
<dbReference type="AlphaFoldDB" id="A0A1Y1IEN4"/>
<dbReference type="PANTHER" id="PTHR12276">
    <property type="entry name" value="EPSIN/ENT-RELATED"/>
    <property type="match status" value="1"/>
</dbReference>
<feature type="compositionally biased region" description="Polar residues" evidence="3">
    <location>
        <begin position="363"/>
        <end position="383"/>
    </location>
</feature>
<organism evidence="5 6">
    <name type="scientific">Klebsormidium nitens</name>
    <name type="common">Green alga</name>
    <name type="synonym">Ulothrix nitens</name>
    <dbReference type="NCBI Taxonomy" id="105231"/>
    <lineage>
        <taxon>Eukaryota</taxon>
        <taxon>Viridiplantae</taxon>
        <taxon>Streptophyta</taxon>
        <taxon>Klebsormidiophyceae</taxon>
        <taxon>Klebsormidiales</taxon>
        <taxon>Klebsormidiaceae</taxon>
        <taxon>Klebsormidium</taxon>
    </lineage>
</organism>
<dbReference type="SMART" id="SM00273">
    <property type="entry name" value="ENTH"/>
    <property type="match status" value="1"/>
</dbReference>
<dbReference type="OrthoDB" id="4033880at2759"/>
<feature type="region of interest" description="Disordered" evidence="3">
    <location>
        <begin position="399"/>
        <end position="544"/>
    </location>
</feature>
<feature type="compositionally biased region" description="Basic and acidic residues" evidence="3">
    <location>
        <begin position="176"/>
        <end position="188"/>
    </location>
</feature>
<protein>
    <submittedName>
        <fullName evidence="5">Epsin</fullName>
    </submittedName>
</protein>
<feature type="compositionally biased region" description="Polar residues" evidence="3">
    <location>
        <begin position="460"/>
        <end position="482"/>
    </location>
</feature>
<comment type="subcellular location">
    <subcellularLocation>
        <location evidence="1">Cytoplasmic vesicle</location>
        <location evidence="1">Clathrin-coated vesicle</location>
    </subcellularLocation>
</comment>
<dbReference type="EMBL" id="DF237467">
    <property type="protein sequence ID" value="GAQ89405.1"/>
    <property type="molecule type" value="Genomic_DNA"/>
</dbReference>
<dbReference type="Gene3D" id="1.25.40.90">
    <property type="match status" value="1"/>
</dbReference>
<dbReference type="PANTHER" id="PTHR12276:SF45">
    <property type="entry name" value="CLATHRIN INTERACTOR 1"/>
    <property type="match status" value="1"/>
</dbReference>
<dbReference type="InterPro" id="IPR008942">
    <property type="entry name" value="ENTH_VHS"/>
</dbReference>
<dbReference type="GO" id="GO:0005886">
    <property type="term" value="C:plasma membrane"/>
    <property type="evidence" value="ECO:0000318"/>
    <property type="project" value="GO_Central"/>
</dbReference>
<evidence type="ECO:0000256" key="1">
    <source>
        <dbReference type="ARBA" id="ARBA00004132"/>
    </source>
</evidence>
<accession>A0A1Y1IEN4</accession>
<dbReference type="Proteomes" id="UP000054558">
    <property type="component" value="Unassembled WGS sequence"/>
</dbReference>
<dbReference type="GO" id="GO:0005543">
    <property type="term" value="F:phospholipid binding"/>
    <property type="evidence" value="ECO:0000318"/>
    <property type="project" value="GO_Central"/>
</dbReference>
<evidence type="ECO:0000256" key="3">
    <source>
        <dbReference type="SAM" id="MobiDB-lite"/>
    </source>
</evidence>
<dbReference type="GO" id="GO:0006897">
    <property type="term" value="P:endocytosis"/>
    <property type="evidence" value="ECO:0000318"/>
    <property type="project" value="GO_Central"/>
</dbReference>
<reference evidence="5 6" key="1">
    <citation type="journal article" date="2014" name="Nat. Commun.">
        <title>Klebsormidium flaccidum genome reveals primary factors for plant terrestrial adaptation.</title>
        <authorList>
            <person name="Hori K."/>
            <person name="Maruyama F."/>
            <person name="Fujisawa T."/>
            <person name="Togashi T."/>
            <person name="Yamamoto N."/>
            <person name="Seo M."/>
            <person name="Sato S."/>
            <person name="Yamada T."/>
            <person name="Mori H."/>
            <person name="Tajima N."/>
            <person name="Moriyama T."/>
            <person name="Ikeuchi M."/>
            <person name="Watanabe M."/>
            <person name="Wada H."/>
            <person name="Kobayashi K."/>
            <person name="Saito M."/>
            <person name="Masuda T."/>
            <person name="Sasaki-Sekimoto Y."/>
            <person name="Mashiguchi K."/>
            <person name="Awai K."/>
            <person name="Shimojima M."/>
            <person name="Masuda S."/>
            <person name="Iwai M."/>
            <person name="Nobusawa T."/>
            <person name="Narise T."/>
            <person name="Kondo S."/>
            <person name="Saito H."/>
            <person name="Sato R."/>
            <person name="Murakawa M."/>
            <person name="Ihara Y."/>
            <person name="Oshima-Yamada Y."/>
            <person name="Ohtaka K."/>
            <person name="Satoh M."/>
            <person name="Sonobe K."/>
            <person name="Ishii M."/>
            <person name="Ohtani R."/>
            <person name="Kanamori-Sato M."/>
            <person name="Honoki R."/>
            <person name="Miyazaki D."/>
            <person name="Mochizuki H."/>
            <person name="Umetsu J."/>
            <person name="Higashi K."/>
            <person name="Shibata D."/>
            <person name="Kamiya Y."/>
            <person name="Sato N."/>
            <person name="Nakamura Y."/>
            <person name="Tabata S."/>
            <person name="Ida S."/>
            <person name="Kurokawa K."/>
            <person name="Ohta H."/>
        </authorList>
    </citation>
    <scope>NUCLEOTIDE SEQUENCE [LARGE SCALE GENOMIC DNA]</scope>
    <source>
        <strain evidence="5 6">NIES-2285</strain>
    </source>
</reference>
<dbReference type="GO" id="GO:0030276">
    <property type="term" value="F:clathrin binding"/>
    <property type="evidence" value="ECO:0000318"/>
    <property type="project" value="GO_Central"/>
</dbReference>
<gene>
    <name evidence="5" type="ORF">KFL_005180050</name>
</gene>
<evidence type="ECO:0000256" key="2">
    <source>
        <dbReference type="ARBA" id="ARBA00023329"/>
    </source>
</evidence>
<feature type="compositionally biased region" description="Polar residues" evidence="3">
    <location>
        <begin position="330"/>
        <end position="350"/>
    </location>
</feature>
<proteinExistence type="predicted"/>
<evidence type="ECO:0000259" key="4">
    <source>
        <dbReference type="PROSITE" id="PS50942"/>
    </source>
</evidence>
<dbReference type="GO" id="GO:0005768">
    <property type="term" value="C:endosome"/>
    <property type="evidence" value="ECO:0000318"/>
    <property type="project" value="GO_Central"/>
</dbReference>
<dbReference type="SUPFAM" id="SSF48464">
    <property type="entry name" value="ENTH/VHS domain"/>
    <property type="match status" value="1"/>
</dbReference>
<dbReference type="CDD" id="cd03571">
    <property type="entry name" value="ENTH"/>
    <property type="match status" value="1"/>
</dbReference>
<feature type="region of interest" description="Disordered" evidence="3">
    <location>
        <begin position="154"/>
        <end position="226"/>
    </location>
</feature>
<dbReference type="STRING" id="105231.A0A1Y1IEN4"/>
<evidence type="ECO:0000313" key="5">
    <source>
        <dbReference type="EMBL" id="GAQ89405.1"/>
    </source>
</evidence>
<dbReference type="GO" id="GO:0030125">
    <property type="term" value="C:clathrin vesicle coat"/>
    <property type="evidence" value="ECO:0000318"/>
    <property type="project" value="GO_Central"/>
</dbReference>
<feature type="region of interest" description="Disordered" evidence="3">
    <location>
        <begin position="328"/>
        <end position="383"/>
    </location>
</feature>
<evidence type="ECO:0000313" key="6">
    <source>
        <dbReference type="Proteomes" id="UP000054558"/>
    </source>
</evidence>
<dbReference type="InterPro" id="IPR013809">
    <property type="entry name" value="ENTH"/>
</dbReference>
<dbReference type="Pfam" id="PF01417">
    <property type="entry name" value="ENTH"/>
    <property type="match status" value="1"/>
</dbReference>
<keyword evidence="6" id="KW-1185">Reference proteome</keyword>
<feature type="domain" description="ENTH" evidence="4">
    <location>
        <begin position="10"/>
        <end position="144"/>
    </location>
</feature>
<dbReference type="PRINTS" id="PR01217">
    <property type="entry name" value="PRICHEXTENSN"/>
</dbReference>
<sequence length="734" mass="78120">MKSFLKTAKSKVTAEPAIVKAVKNATNSEPWGPLGSQMKEIANATCSCMDYPRIMNTLLERLEDEPRNWRKIYKALILLEFLCTRGVEQVHQDLKEHVDLVNELKSSFKFEEPGSGKDLGQNVRLKASALSSLIVDDARVAEERAKYRDAEARLFQASSPRRGPLQHAGSLPGPLSRHDAPQKLPKSEDGDEDAAAAGAPAPLKPQTSDQDKSALMGPHRRTKSEPAMTLLYCPGADEGPEGPKPSNYLQGVRTEGIEVRPKDFEPARAGSMGGDEDWIKHLNEELGTTMQVSSPVHTPTAVPFPVSFPDHSQHLPPPHPPIFTPCPATDINSQTAQYNPRSDSIQTLPPNGTKPPAPMPSSAYRSSSPVANVESSDTPRRQNVFTNPFLNLQVAGVPPADSFERSSTPNQALQSPPSQFPSAQIESPAPVYPTAHQTGPHPSPTLVAPSPQPQSPGIARQNSASIQRQNSASIQRQNSASPTAFRRLSRQNSGSPTAFAAAQFQHTPAVSHHSPSPVAFDQSPGTPRHASAPSPFGQPLAPVATRFPGQEDAAAKRAFATGPENNFGANPFASANKGKLYGLPDTPTSVLAQNFTPVTIEWVPFYQNGTGRNGTAANTFHGNQAPSGGLTFPNPAPQLVTTAAYQTSAPNGDKGCKLTSPGPVSAEGGSPLAAAFEDIFLDEALAGAVAAAGSCGYLLQKCQNCLKYCRLEGPKCEQHMVKPAPGNGLAASLK</sequence>